<reference evidence="1 2" key="1">
    <citation type="submission" date="2014-06" db="EMBL/GenBank/DDBJ databases">
        <authorList>
            <consortium name="DOE Joint Genome Institute"/>
            <person name="Kuo A."/>
            <person name="Kohler A."/>
            <person name="Nagy L.G."/>
            <person name="Floudas D."/>
            <person name="Copeland A."/>
            <person name="Barry K.W."/>
            <person name="Cichocki N."/>
            <person name="Veneault-Fourrey C."/>
            <person name="LaButti K."/>
            <person name="Lindquist E.A."/>
            <person name="Lipzen A."/>
            <person name="Lundell T."/>
            <person name="Morin E."/>
            <person name="Murat C."/>
            <person name="Sun H."/>
            <person name="Tunlid A."/>
            <person name="Henrissat B."/>
            <person name="Grigoriev I.V."/>
            <person name="Hibbett D.S."/>
            <person name="Martin F."/>
            <person name="Nordberg H.P."/>
            <person name="Cantor M.N."/>
            <person name="Hua S.X."/>
        </authorList>
    </citation>
    <scope>NUCLEOTIDE SEQUENCE [LARGE SCALE GENOMIC DNA]</scope>
    <source>
        <strain evidence="1 2">ATCC 200175</strain>
    </source>
</reference>
<dbReference type="OrthoDB" id="10505902at2759"/>
<dbReference type="AlphaFoldDB" id="A0A0C9TB32"/>
<proteinExistence type="predicted"/>
<dbReference type="HOGENOM" id="CLU_2264556_0_0_1"/>
<evidence type="ECO:0000313" key="2">
    <source>
        <dbReference type="Proteomes" id="UP000053647"/>
    </source>
</evidence>
<reference evidence="2" key="2">
    <citation type="submission" date="2015-01" db="EMBL/GenBank/DDBJ databases">
        <title>Evolutionary Origins and Diversification of the Mycorrhizal Mutualists.</title>
        <authorList>
            <consortium name="DOE Joint Genome Institute"/>
            <consortium name="Mycorrhizal Genomics Consortium"/>
            <person name="Kohler A."/>
            <person name="Kuo A."/>
            <person name="Nagy L.G."/>
            <person name="Floudas D."/>
            <person name="Copeland A."/>
            <person name="Barry K.W."/>
            <person name="Cichocki N."/>
            <person name="Veneault-Fourrey C."/>
            <person name="LaButti K."/>
            <person name="Lindquist E.A."/>
            <person name="Lipzen A."/>
            <person name="Lundell T."/>
            <person name="Morin E."/>
            <person name="Murat C."/>
            <person name="Riley R."/>
            <person name="Ohm R."/>
            <person name="Sun H."/>
            <person name="Tunlid A."/>
            <person name="Henrissat B."/>
            <person name="Grigoriev I.V."/>
            <person name="Hibbett D.S."/>
            <person name="Martin F."/>
        </authorList>
    </citation>
    <scope>NUCLEOTIDE SEQUENCE [LARGE SCALE GENOMIC DNA]</scope>
    <source>
        <strain evidence="2">ATCC 200175</strain>
    </source>
</reference>
<name>A0A0C9TB32_PAXIN</name>
<organism evidence="1 2">
    <name type="scientific">Paxillus involutus ATCC 200175</name>
    <dbReference type="NCBI Taxonomy" id="664439"/>
    <lineage>
        <taxon>Eukaryota</taxon>
        <taxon>Fungi</taxon>
        <taxon>Dikarya</taxon>
        <taxon>Basidiomycota</taxon>
        <taxon>Agaricomycotina</taxon>
        <taxon>Agaricomycetes</taxon>
        <taxon>Agaricomycetidae</taxon>
        <taxon>Boletales</taxon>
        <taxon>Paxilineae</taxon>
        <taxon>Paxillaceae</taxon>
        <taxon>Paxillus</taxon>
    </lineage>
</organism>
<dbReference type="EMBL" id="KN819665">
    <property type="protein sequence ID" value="KIJ08248.1"/>
    <property type="molecule type" value="Genomic_DNA"/>
</dbReference>
<sequence length="103" mass="11561">MTCPVTPQGVKINQPWIAENLVARNEDRKLCLNETERGHLGMKASASLVKASASLVKALTTLNGIAHRGGISDLLDSNFNIVYWLHIEKSKRFDELIFDKRKK</sequence>
<protein>
    <submittedName>
        <fullName evidence="1">Uncharacterized protein</fullName>
    </submittedName>
</protein>
<dbReference type="Proteomes" id="UP000053647">
    <property type="component" value="Unassembled WGS sequence"/>
</dbReference>
<evidence type="ECO:0000313" key="1">
    <source>
        <dbReference type="EMBL" id="KIJ08248.1"/>
    </source>
</evidence>
<keyword evidence="2" id="KW-1185">Reference proteome</keyword>
<accession>A0A0C9TB32</accession>
<gene>
    <name evidence="1" type="ORF">PAXINDRAFT_18604</name>
</gene>